<name>A0A645HSZ0_9ZZZZ</name>
<organism evidence="2">
    <name type="scientific">bioreactor metagenome</name>
    <dbReference type="NCBI Taxonomy" id="1076179"/>
    <lineage>
        <taxon>unclassified sequences</taxon>
        <taxon>metagenomes</taxon>
        <taxon>ecological metagenomes</taxon>
    </lineage>
</organism>
<dbReference type="AlphaFoldDB" id="A0A645HSZ0"/>
<feature type="region of interest" description="Disordered" evidence="1">
    <location>
        <begin position="1"/>
        <end position="24"/>
    </location>
</feature>
<comment type="caution">
    <text evidence="2">The sequence shown here is derived from an EMBL/GenBank/DDBJ whole genome shotgun (WGS) entry which is preliminary data.</text>
</comment>
<feature type="compositionally biased region" description="Basic residues" evidence="1">
    <location>
        <begin position="11"/>
        <end position="22"/>
    </location>
</feature>
<evidence type="ECO:0000313" key="2">
    <source>
        <dbReference type="EMBL" id="MPN41970.1"/>
    </source>
</evidence>
<sequence>MRADHALLQRGGRRPLRGRHGDRKAGQGDVIYMLLRREEAARADVDLHLLAVGVSTLEVGVEDGLIPLLALAGIPGVQGEVLIPGGIVDHRVHHLLQRFTLVQGFAV</sequence>
<gene>
    <name evidence="2" type="ORF">SDC9_189525</name>
</gene>
<evidence type="ECO:0000256" key="1">
    <source>
        <dbReference type="SAM" id="MobiDB-lite"/>
    </source>
</evidence>
<accession>A0A645HSZ0</accession>
<dbReference type="EMBL" id="VSSQ01099355">
    <property type="protein sequence ID" value="MPN41970.1"/>
    <property type="molecule type" value="Genomic_DNA"/>
</dbReference>
<proteinExistence type="predicted"/>
<protein>
    <submittedName>
        <fullName evidence="2">Uncharacterized protein</fullName>
    </submittedName>
</protein>
<reference evidence="2" key="1">
    <citation type="submission" date="2019-08" db="EMBL/GenBank/DDBJ databases">
        <authorList>
            <person name="Kucharzyk K."/>
            <person name="Murdoch R.W."/>
            <person name="Higgins S."/>
            <person name="Loffler F."/>
        </authorList>
    </citation>
    <scope>NUCLEOTIDE SEQUENCE</scope>
</reference>